<evidence type="ECO:0000313" key="2">
    <source>
        <dbReference type="Proteomes" id="UP000308549"/>
    </source>
</evidence>
<proteinExistence type="predicted"/>
<comment type="caution">
    <text evidence="1">The sequence shown here is derived from an EMBL/GenBank/DDBJ whole genome shotgun (WGS) entry which is preliminary data.</text>
</comment>
<reference evidence="1 2" key="1">
    <citation type="submission" date="2017-03" db="EMBL/GenBank/DDBJ databases">
        <title>Genomes of endolithic fungi from Antarctica.</title>
        <authorList>
            <person name="Coleine C."/>
            <person name="Masonjones S."/>
            <person name="Stajich J.E."/>
        </authorList>
    </citation>
    <scope>NUCLEOTIDE SEQUENCE [LARGE SCALE GENOMIC DNA]</scope>
    <source>
        <strain evidence="1 2">CCFEE 6315</strain>
    </source>
</reference>
<dbReference type="EMBL" id="NAJL01000008">
    <property type="protein sequence ID" value="TKA31463.1"/>
    <property type="molecule type" value="Genomic_DNA"/>
</dbReference>
<dbReference type="AlphaFoldDB" id="A0A4U0U865"/>
<dbReference type="OrthoDB" id="3589080at2759"/>
<dbReference type="Proteomes" id="UP000308549">
    <property type="component" value="Unassembled WGS sequence"/>
</dbReference>
<accession>A0A4U0U865</accession>
<gene>
    <name evidence="1" type="ORF">B0A50_02310</name>
</gene>
<sequence length="193" mass="21777">MAPTNPAYFSTSTNQTTKHDPGQLVIFFDNRHCGPPSSDDQMSTFRHYWLSGLTRMGWPSWWHTPDLEVGKVRLVWYTHAGNEGHRDYPLYLSLTVLEMLESLSTEGFRPFILGWSGENPFPMIGGSEPPEPPAKKLRPKVARSATPAYSGHAERAGTPHQRVMAIIEREEQRESEKRAEEIRIAEKAGGMAV</sequence>
<keyword evidence="2" id="KW-1185">Reference proteome</keyword>
<organism evidence="1 2">
    <name type="scientific">Salinomyces thailandicus</name>
    <dbReference type="NCBI Taxonomy" id="706561"/>
    <lineage>
        <taxon>Eukaryota</taxon>
        <taxon>Fungi</taxon>
        <taxon>Dikarya</taxon>
        <taxon>Ascomycota</taxon>
        <taxon>Pezizomycotina</taxon>
        <taxon>Dothideomycetes</taxon>
        <taxon>Dothideomycetidae</taxon>
        <taxon>Mycosphaerellales</taxon>
        <taxon>Teratosphaeriaceae</taxon>
        <taxon>Salinomyces</taxon>
    </lineage>
</organism>
<protein>
    <submittedName>
        <fullName evidence="1">Uncharacterized protein</fullName>
    </submittedName>
</protein>
<name>A0A4U0U865_9PEZI</name>
<evidence type="ECO:0000313" key="1">
    <source>
        <dbReference type="EMBL" id="TKA31463.1"/>
    </source>
</evidence>